<dbReference type="Proteomes" id="UP000790377">
    <property type="component" value="Unassembled WGS sequence"/>
</dbReference>
<protein>
    <submittedName>
        <fullName evidence="1">Uncharacterized protein</fullName>
    </submittedName>
</protein>
<reference evidence="1" key="1">
    <citation type="journal article" date="2021" name="New Phytol.">
        <title>Evolutionary innovations through gain and loss of genes in the ectomycorrhizal Boletales.</title>
        <authorList>
            <person name="Wu G."/>
            <person name="Miyauchi S."/>
            <person name="Morin E."/>
            <person name="Kuo A."/>
            <person name="Drula E."/>
            <person name="Varga T."/>
            <person name="Kohler A."/>
            <person name="Feng B."/>
            <person name="Cao Y."/>
            <person name="Lipzen A."/>
            <person name="Daum C."/>
            <person name="Hundley H."/>
            <person name="Pangilinan J."/>
            <person name="Johnson J."/>
            <person name="Barry K."/>
            <person name="LaButti K."/>
            <person name="Ng V."/>
            <person name="Ahrendt S."/>
            <person name="Min B."/>
            <person name="Choi I.G."/>
            <person name="Park H."/>
            <person name="Plett J.M."/>
            <person name="Magnuson J."/>
            <person name="Spatafora J.W."/>
            <person name="Nagy L.G."/>
            <person name="Henrissat B."/>
            <person name="Grigoriev I.V."/>
            <person name="Yang Z.L."/>
            <person name="Xu J."/>
            <person name="Martin F.M."/>
        </authorList>
    </citation>
    <scope>NUCLEOTIDE SEQUENCE</scope>
    <source>
        <strain evidence="1">ATCC 28755</strain>
    </source>
</reference>
<proteinExistence type="predicted"/>
<sequence>MSKVFVPEIAKWPKDDSDERVFRKLKASHMSNLTRTIHPSRTVDRFNVVEDEDIDAASQSGRYPMHAQCIIRYSAKATNGLNAPSAQCPEFSVRPSVSASELAFVHQISSAPVRQMCWRRGSEVMSDWQSYLTQAWRGEDVRKISIGERMSEPLPDSSAEPPNIVLNQFERLLRKSSNRIQNEPEIVPRRMNPRVILTPAVLEHNRCKKIAIWMMRHDAVTRMIAPARRNPFAVQSKYVETSENDVDMGGEAATSAPNVGAATAKPTTYKKRRLMALYALTTQAQARKRVQDREKAREQAREQAEEQAEIQARQQMEAEGRARAEARAIMRLQASECNDTGPLPMHVDDDGGFSSLNDWSNLPPGVNEAGGNAIDGDVEMSTPHGTVDGNQRTSSHHAPAGYTGDDDVGMTQSDNTAGTHFTDEEEETTPSDHTRSNTHQPQHNRDGAGASSQHHSPLLDIEPDVFSDDAGMAALDDSHPPVTPLSKPKGIPPIVQRRITTSIRQGWPSSPTKQGTQLSAHSYLHLMFHPARAISLPRLRRLLWRGESHSIRRRPKQAGGVQFKPEAPHAKWRHPRQTKSIQSQQKVSRRTGGVKGEREMSRAIGRRQKRTGCVKSEWGALRANGRCPARMGSIQSEWEVSRAPRGYRTAQNNDDATATDRISATNPMSPPLAQALRTPSASYPTMLVSTLTGAARKYPSLRRKRPRTCQDWPTY</sequence>
<evidence type="ECO:0000313" key="2">
    <source>
        <dbReference type="Proteomes" id="UP000790377"/>
    </source>
</evidence>
<keyword evidence="2" id="KW-1185">Reference proteome</keyword>
<name>A0ACB7ZVV1_9AGAM</name>
<dbReference type="EMBL" id="MU268280">
    <property type="protein sequence ID" value="KAH7905071.1"/>
    <property type="molecule type" value="Genomic_DNA"/>
</dbReference>
<accession>A0ACB7ZVV1</accession>
<gene>
    <name evidence="1" type="ORF">BJ138DRAFT_1106283</name>
</gene>
<comment type="caution">
    <text evidence="1">The sequence shown here is derived from an EMBL/GenBank/DDBJ whole genome shotgun (WGS) entry which is preliminary data.</text>
</comment>
<evidence type="ECO:0000313" key="1">
    <source>
        <dbReference type="EMBL" id="KAH7905071.1"/>
    </source>
</evidence>
<organism evidence="1 2">
    <name type="scientific">Hygrophoropsis aurantiaca</name>
    <dbReference type="NCBI Taxonomy" id="72124"/>
    <lineage>
        <taxon>Eukaryota</taxon>
        <taxon>Fungi</taxon>
        <taxon>Dikarya</taxon>
        <taxon>Basidiomycota</taxon>
        <taxon>Agaricomycotina</taxon>
        <taxon>Agaricomycetes</taxon>
        <taxon>Agaricomycetidae</taxon>
        <taxon>Boletales</taxon>
        <taxon>Coniophorineae</taxon>
        <taxon>Hygrophoropsidaceae</taxon>
        <taxon>Hygrophoropsis</taxon>
    </lineage>
</organism>